<dbReference type="Proteomes" id="UP001329825">
    <property type="component" value="Chromosome 3"/>
</dbReference>
<organism evidence="4 5">
    <name type="scientific">Kwoniella shivajii</name>
    <dbReference type="NCBI Taxonomy" id="564305"/>
    <lineage>
        <taxon>Eukaryota</taxon>
        <taxon>Fungi</taxon>
        <taxon>Dikarya</taxon>
        <taxon>Basidiomycota</taxon>
        <taxon>Agaricomycotina</taxon>
        <taxon>Tremellomycetes</taxon>
        <taxon>Tremellales</taxon>
        <taxon>Cryptococcaceae</taxon>
        <taxon>Kwoniella</taxon>
    </lineage>
</organism>
<feature type="region of interest" description="Disordered" evidence="1">
    <location>
        <begin position="1"/>
        <end position="89"/>
    </location>
</feature>
<feature type="compositionally biased region" description="Polar residues" evidence="1">
    <location>
        <begin position="586"/>
        <end position="596"/>
    </location>
</feature>
<dbReference type="InterPro" id="IPR005330">
    <property type="entry name" value="MHYT_dom"/>
</dbReference>
<gene>
    <name evidence="4" type="ORF">IL334_002417</name>
</gene>
<evidence type="ECO:0000256" key="1">
    <source>
        <dbReference type="SAM" id="MobiDB-lite"/>
    </source>
</evidence>
<feature type="transmembrane region" description="Helical" evidence="2">
    <location>
        <begin position="690"/>
        <end position="718"/>
    </location>
</feature>
<dbReference type="Pfam" id="PF03707">
    <property type="entry name" value="MHYT"/>
    <property type="match status" value="1"/>
</dbReference>
<feature type="region of interest" description="Disordered" evidence="1">
    <location>
        <begin position="510"/>
        <end position="610"/>
    </location>
</feature>
<feature type="region of interest" description="Disordered" evidence="1">
    <location>
        <begin position="1303"/>
        <end position="1332"/>
    </location>
</feature>
<dbReference type="GeneID" id="87954548"/>
<dbReference type="RefSeq" id="XP_062790214.1">
    <property type="nucleotide sequence ID" value="XM_062934163.1"/>
</dbReference>
<name>A0ABZ1CW04_9TREE</name>
<feature type="transmembrane region" description="Helical" evidence="2">
    <location>
        <begin position="288"/>
        <end position="313"/>
    </location>
</feature>
<feature type="transmembrane region" description="Helical" evidence="2">
    <location>
        <begin position="109"/>
        <end position="128"/>
    </location>
</feature>
<dbReference type="PANTHER" id="PTHR35152:SF1">
    <property type="entry name" value="DOMAIN SIGNALLING PROTEIN, PUTATIVE (AFU_ORTHOLOGUE AFUA_5G11310)-RELATED"/>
    <property type="match status" value="1"/>
</dbReference>
<feature type="transmembrane region" description="Helical" evidence="2">
    <location>
        <begin position="247"/>
        <end position="268"/>
    </location>
</feature>
<feature type="transmembrane region" description="Helical" evidence="2">
    <location>
        <begin position="730"/>
        <end position="753"/>
    </location>
</feature>
<feature type="transmembrane region" description="Helical" evidence="2">
    <location>
        <begin position="658"/>
        <end position="678"/>
    </location>
</feature>
<proteinExistence type="predicted"/>
<evidence type="ECO:0000259" key="3">
    <source>
        <dbReference type="Pfam" id="PF03707"/>
    </source>
</evidence>
<feature type="compositionally biased region" description="Basic and acidic residues" evidence="1">
    <location>
        <begin position="406"/>
        <end position="415"/>
    </location>
</feature>
<feature type="transmembrane region" description="Helical" evidence="2">
    <location>
        <begin position="773"/>
        <end position="798"/>
    </location>
</feature>
<accession>A0ABZ1CW04</accession>
<keyword evidence="2" id="KW-0472">Membrane</keyword>
<feature type="compositionally biased region" description="Polar residues" evidence="1">
    <location>
        <begin position="515"/>
        <end position="535"/>
    </location>
</feature>
<feature type="transmembrane region" description="Helical" evidence="2">
    <location>
        <begin position="215"/>
        <end position="235"/>
    </location>
</feature>
<dbReference type="PANTHER" id="PTHR35152">
    <property type="entry name" value="DOMAIN SIGNALLING PROTEIN, PUTATIVE (AFU_ORTHOLOGUE AFUA_5G11310)-RELATED"/>
    <property type="match status" value="1"/>
</dbReference>
<keyword evidence="2" id="KW-0812">Transmembrane</keyword>
<feature type="region of interest" description="Disordered" evidence="1">
    <location>
        <begin position="447"/>
        <end position="494"/>
    </location>
</feature>
<sequence>MFVQPSIAPKKQSTRSSSTTDVKGKGSCSMHTRSSSRITRSSSSSRCSSSSVNTPQPVMHSSSAYDHDSANNAVASSSRHTLPPKAIPSSSLATINRLPRSIRRRIGRLNIYFLLFLCYPSFTIANPLPQVLDALSQRRHSSRSSQSLTDHNQPMASTLKHGVSAFTHFASFILNRRDNNTDTPILAVAKYDHDAQAYTLPEGYVELNQRFSPGFIVLSYVIAFVGSLCTLELLVRRTTNSGWRNQLLLTSAGFCFGAVSTFAMHFVFNNALSLHHPLMDQNNYPALYLSYDPGFTVLSLVVSCLAMTTAFFVMGTQLRDWFIFPGQKKHKSRRRNGSSKLEADDYGKWKKSHKKVIRRGTLGVGALFAEASHIAKWSLIDVEASSGSKSSIKEKIDGLSGKSPKWKNESHKLDDPSGQNQDRTSDEEDLQELDFRLGKDAVRAELERRAGATTPTSTNASRSSLFRSPGSHTTLPVIYAPSSRRNSVASGYPEPSPDIFASNFNFPPRVEADPVQTSSSSFLPHQPVRSSSPTYDESPAPMFQPERRRASLPANVLIPHRERQSYSGPSMTLARIQSLPEGDFDPSTTSQGSIISTEEKKADTTPGTSVSARISSFASKNDATSERSTRKVRLVATSTRWTRLGMFLGFDVVTPTDILKIFITGTIAGLGVVGMHYIGQASITGLPYIAYMPGYVVGSIIIACGAVIIALYIMFIMLRPKLKHTWLSKICVALILAVAVTCMHFCGMMGTTYGWPVTRGISQHNKLTGTNVVITGIVSALAFSACIACAVFFVLHSLNLKRERARRRRVVVAAVFLDDRDRVLVNSTDGMLPMCDIASLSGGDVPDARKSFIQSVSSDSTVLGMDLTTGHDAFVSALKLSWTWKNPSLAATHPTVLTEGRVQASDSVLQSTFADIRRGSMVTTNTTATGNSRPPVSLTKFLERFTISSCQLAVRLLGQTDGISRLGVLYDQILTTGWVKLDNSNDTVSKGQLIFLVRRVASAAERMDLESRHFIFADPLAVATALHKTLSVPFDHTMPLLDDMRTFCDSTLQSPLQPGKLYAGVAVVQATPFDGLRILLEKEMRSQLPMRELCTLGVPSQDDNDLSGTVEEIGEALAILEGMTILSIMTRNMTNDSNQVLSKKVVALLAALERAIVPMLDENLTSEDMTHILPRLTLHPMLIPLTPGGSKRMISSYVPPHAIIFYATYDAAVNTFTDKWLPFSLFRAQNACVMAPKIAAAAKMDQLYTGSDNTINYPTGRRPSRVQFEFPQSTLPATMENETSIPTHVGAGGVSTEESNEMFSDFTFPPKSADSNTSPTKAQNGKPTSIINGNGVAAGAGIGIGARKSSLARSRFGSTGGESSSPSAYGDRDTVPFKTASLGVAVWEPEWLLHLLRSKLRADA</sequence>
<dbReference type="EMBL" id="CP141883">
    <property type="protein sequence ID" value="WRT65474.1"/>
    <property type="molecule type" value="Genomic_DNA"/>
</dbReference>
<feature type="compositionally biased region" description="Polar residues" evidence="1">
    <location>
        <begin position="1313"/>
        <end position="1329"/>
    </location>
</feature>
<protein>
    <recommendedName>
        <fullName evidence="3">MHYT domain-containing protein</fullName>
    </recommendedName>
</protein>
<feature type="compositionally biased region" description="Polar residues" evidence="1">
    <location>
        <begin position="52"/>
        <end position="80"/>
    </location>
</feature>
<evidence type="ECO:0000313" key="4">
    <source>
        <dbReference type="EMBL" id="WRT65474.1"/>
    </source>
</evidence>
<keyword evidence="5" id="KW-1185">Reference proteome</keyword>
<feature type="region of interest" description="Disordered" evidence="1">
    <location>
        <begin position="391"/>
        <end position="430"/>
    </location>
</feature>
<feature type="domain" description="MHYT" evidence="3">
    <location>
        <begin position="669"/>
        <end position="715"/>
    </location>
</feature>
<feature type="compositionally biased region" description="Low complexity" evidence="1">
    <location>
        <begin position="33"/>
        <end position="51"/>
    </location>
</feature>
<evidence type="ECO:0000313" key="5">
    <source>
        <dbReference type="Proteomes" id="UP001329825"/>
    </source>
</evidence>
<evidence type="ECO:0000256" key="2">
    <source>
        <dbReference type="SAM" id="Phobius"/>
    </source>
</evidence>
<feature type="compositionally biased region" description="Polar residues" evidence="1">
    <location>
        <begin position="453"/>
        <end position="474"/>
    </location>
</feature>
<feature type="region of interest" description="Disordered" evidence="1">
    <location>
        <begin position="1354"/>
        <end position="1374"/>
    </location>
</feature>
<reference evidence="4 5" key="1">
    <citation type="submission" date="2024-01" db="EMBL/GenBank/DDBJ databases">
        <title>Comparative genomics of Cryptococcus and Kwoniella reveals pathogenesis evolution and contrasting modes of karyotype evolution via chromosome fusion or intercentromeric recombination.</title>
        <authorList>
            <person name="Coelho M.A."/>
            <person name="David-Palma M."/>
            <person name="Shea T."/>
            <person name="Bowers K."/>
            <person name="McGinley-Smith S."/>
            <person name="Mohammad A.W."/>
            <person name="Gnirke A."/>
            <person name="Yurkov A.M."/>
            <person name="Nowrousian M."/>
            <person name="Sun S."/>
            <person name="Cuomo C.A."/>
            <person name="Heitman J."/>
        </authorList>
    </citation>
    <scope>NUCLEOTIDE SEQUENCE [LARGE SCALE GENOMIC DNA]</scope>
    <source>
        <strain evidence="4">CBS 11374</strain>
    </source>
</reference>
<keyword evidence="2" id="KW-1133">Transmembrane helix</keyword>